<keyword evidence="1" id="KW-1133">Transmembrane helix</keyword>
<evidence type="ECO:0000259" key="2">
    <source>
        <dbReference type="SMART" id="SM00672"/>
    </source>
</evidence>
<dbReference type="RefSeq" id="XP_007837278.1">
    <property type="nucleotide sequence ID" value="XM_007839087.1"/>
</dbReference>
<dbReference type="eggNOG" id="KOG2458">
    <property type="taxonomic scope" value="Eukaryota"/>
</dbReference>
<dbReference type="HOGENOM" id="CLU_005027_4_2_1"/>
<dbReference type="GeneID" id="19275519"/>
<dbReference type="PROSITE" id="PS51257">
    <property type="entry name" value="PROKAR_LIPOPROTEIN"/>
    <property type="match status" value="1"/>
</dbReference>
<evidence type="ECO:0000313" key="3">
    <source>
        <dbReference type="EMBL" id="ETS78444.1"/>
    </source>
</evidence>
<dbReference type="EMBL" id="KI912115">
    <property type="protein sequence ID" value="ETS78444.1"/>
    <property type="molecule type" value="Genomic_DNA"/>
</dbReference>
<keyword evidence="1" id="KW-0812">Transmembrane</keyword>
<feature type="transmembrane region" description="Helical" evidence="1">
    <location>
        <begin position="12"/>
        <end position="38"/>
    </location>
</feature>
<sequence>MLLPKQSSKFQPWFQSYSLITIIGCNLVLGAIVFYYLFRAPSLDSLDILRFQQREPTALESYLDLLGRSGEYHPIDELILDSDRTLDRLLLERATDIKSAAANYRDRRGRHPPPGFDKWVEYALAHDAILVEQFFDRIDKDLRPFWALNATITASQARDWEHVIRVRNGAAIGVGDVKGRVPWLQLWTELIGEAAQWLPDVDIPINYMDESRIMAPWDNINTLVQVAESNKSITPPDDTLQTYTGPGHTDEVPTTEWVRKARFWDLARKGCPPGSPGRDAAAIQDFSEPPLFPHNWIPSFSKDMFVQNYSASMDPCFQPHLRSLHGTFVEPVTLSTSQTLIPMFSGCKLLTNNDILLPGAMYLTSDARYSGGKGHGPPWSQKTGGVIWRGVGSGGRHTEQNWVHFQRHRLLQMLNGSTVSAVEHGAVAPTFVMPDPGLHNISSSRIGHVGEWISEIADVGFTELLCFPRGECNYLAPYYSEVDKIPMKNQFTQKYIPDVDGNSFSARFRSLLLSTSLPLKSTIYAEWHDDRLFPWLHFAPLDNSLQDLYAVLDYFTATDTEKGDAAARYIAESGKAWAEKVLRREDMLLYTWRLALEFARVCDENRHRLGFVQDII</sequence>
<keyword evidence="1" id="KW-0472">Membrane</keyword>
<evidence type="ECO:0000256" key="1">
    <source>
        <dbReference type="SAM" id="Phobius"/>
    </source>
</evidence>
<dbReference type="InterPro" id="IPR051091">
    <property type="entry name" value="O-Glucosyltr/Glycosyltrsf_90"/>
</dbReference>
<accession>W3WXB7</accession>
<organism evidence="3 4">
    <name type="scientific">Pestalotiopsis fici (strain W106-1 / CGMCC3.15140)</name>
    <dbReference type="NCBI Taxonomy" id="1229662"/>
    <lineage>
        <taxon>Eukaryota</taxon>
        <taxon>Fungi</taxon>
        <taxon>Dikarya</taxon>
        <taxon>Ascomycota</taxon>
        <taxon>Pezizomycotina</taxon>
        <taxon>Sordariomycetes</taxon>
        <taxon>Xylariomycetidae</taxon>
        <taxon>Amphisphaeriales</taxon>
        <taxon>Sporocadaceae</taxon>
        <taxon>Pestalotiopsis</taxon>
    </lineage>
</organism>
<dbReference type="InParanoid" id="W3WXB7"/>
<dbReference type="OrthoDB" id="541052at2759"/>
<evidence type="ECO:0000313" key="4">
    <source>
        <dbReference type="Proteomes" id="UP000030651"/>
    </source>
</evidence>
<keyword evidence="4" id="KW-1185">Reference proteome</keyword>
<dbReference type="Proteomes" id="UP000030651">
    <property type="component" value="Unassembled WGS sequence"/>
</dbReference>
<dbReference type="Pfam" id="PF05686">
    <property type="entry name" value="Glyco_transf_90"/>
    <property type="match status" value="1"/>
</dbReference>
<dbReference type="SMART" id="SM00672">
    <property type="entry name" value="CAP10"/>
    <property type="match status" value="1"/>
</dbReference>
<proteinExistence type="predicted"/>
<dbReference type="PANTHER" id="PTHR12203:SF22">
    <property type="entry name" value="CAPSULE ASSOCIATED PROTEIN"/>
    <property type="match status" value="1"/>
</dbReference>
<dbReference type="InterPro" id="IPR006598">
    <property type="entry name" value="CAP10"/>
</dbReference>
<feature type="domain" description="Glycosyl transferase CAP10" evidence="2">
    <location>
        <begin position="319"/>
        <end position="605"/>
    </location>
</feature>
<dbReference type="AlphaFoldDB" id="W3WXB7"/>
<name>W3WXB7_PESFW</name>
<reference evidence="4" key="1">
    <citation type="journal article" date="2015" name="BMC Genomics">
        <title>Genomic and transcriptomic analysis of the endophytic fungus Pestalotiopsis fici reveals its lifestyle and high potential for synthesis of natural products.</title>
        <authorList>
            <person name="Wang X."/>
            <person name="Zhang X."/>
            <person name="Liu L."/>
            <person name="Xiang M."/>
            <person name="Wang W."/>
            <person name="Sun X."/>
            <person name="Che Y."/>
            <person name="Guo L."/>
            <person name="Liu G."/>
            <person name="Guo L."/>
            <person name="Wang C."/>
            <person name="Yin W.B."/>
            <person name="Stadler M."/>
            <person name="Zhang X."/>
            <person name="Liu X."/>
        </authorList>
    </citation>
    <scope>NUCLEOTIDE SEQUENCE [LARGE SCALE GENOMIC DNA]</scope>
    <source>
        <strain evidence="4">W106-1 / CGMCC3.15140</strain>
    </source>
</reference>
<gene>
    <name evidence="3" type="ORF">PFICI_10506</name>
</gene>
<dbReference type="KEGG" id="pfy:PFICI_10506"/>
<dbReference type="PANTHER" id="PTHR12203">
    <property type="entry name" value="KDEL LYS-ASP-GLU-LEU CONTAINING - RELATED"/>
    <property type="match status" value="1"/>
</dbReference>
<protein>
    <recommendedName>
        <fullName evidence="2">Glycosyl transferase CAP10 domain-containing protein</fullName>
    </recommendedName>
</protein>